<comment type="caution">
    <text evidence="1">The sequence shown here is derived from an EMBL/GenBank/DDBJ whole genome shotgun (WGS) entry which is preliminary data.</text>
</comment>
<dbReference type="EMBL" id="SLWV01000006">
    <property type="protein sequence ID" value="TCO77365.1"/>
    <property type="molecule type" value="Genomic_DNA"/>
</dbReference>
<dbReference type="Proteomes" id="UP000294919">
    <property type="component" value="Unassembled WGS sequence"/>
</dbReference>
<evidence type="ECO:0000313" key="1">
    <source>
        <dbReference type="EMBL" id="TCO77365.1"/>
    </source>
</evidence>
<dbReference type="AlphaFoldDB" id="A0A4R2LDE0"/>
<sequence length="153" mass="17816">MDDQSKQNVSLFLDALDEKSRKIFWYFRWHGHARLAELVDIIGAANDMEVLYRLREVINPTAIRIFGKPVLEFCESKVNPINGKKVIFNWWLLDFEEGKQPLTGEDKRILMDVFDEEDQIMIVAEVSPSVRVKDMAKVEEKHGILSIKLEKLP</sequence>
<accession>A0A4R2LDE0</accession>
<keyword evidence="2" id="KW-1185">Reference proteome</keyword>
<name>A0A4R2LDE0_9FIRM</name>
<protein>
    <submittedName>
        <fullName evidence="1">Uncharacterized protein</fullName>
    </submittedName>
</protein>
<reference evidence="1 2" key="1">
    <citation type="submission" date="2019-03" db="EMBL/GenBank/DDBJ databases">
        <title>Genomic Encyclopedia of Type Strains, Phase IV (KMG-IV): sequencing the most valuable type-strain genomes for metagenomic binning, comparative biology and taxonomic classification.</title>
        <authorList>
            <person name="Goeker M."/>
        </authorList>
    </citation>
    <scope>NUCLEOTIDE SEQUENCE [LARGE SCALE GENOMIC DNA]</scope>
    <source>
        <strain evidence="1 2">DSM 102940</strain>
    </source>
</reference>
<proteinExistence type="predicted"/>
<organism evidence="1 2">
    <name type="scientific">Marinisporobacter balticus</name>
    <dbReference type="NCBI Taxonomy" id="2018667"/>
    <lineage>
        <taxon>Bacteria</taxon>
        <taxon>Bacillati</taxon>
        <taxon>Bacillota</taxon>
        <taxon>Clostridia</taxon>
        <taxon>Peptostreptococcales</taxon>
        <taxon>Thermotaleaceae</taxon>
        <taxon>Marinisporobacter</taxon>
    </lineage>
</organism>
<dbReference type="RefSeq" id="WP_132243830.1">
    <property type="nucleotide sequence ID" value="NZ_SLWV01000006.1"/>
</dbReference>
<dbReference type="OrthoDB" id="1806963at2"/>
<gene>
    <name evidence="1" type="ORF">EV214_1067</name>
</gene>
<evidence type="ECO:0000313" key="2">
    <source>
        <dbReference type="Proteomes" id="UP000294919"/>
    </source>
</evidence>